<dbReference type="RefSeq" id="XP_026744139.1">
    <property type="nucleotide sequence ID" value="XM_026888338.1"/>
</dbReference>
<dbReference type="OrthoDB" id="7342638at2759"/>
<dbReference type="GeneID" id="113505561"/>
<keyword evidence="1" id="KW-1185">Reference proteome</keyword>
<evidence type="ECO:0000313" key="2">
    <source>
        <dbReference type="RefSeq" id="XP_026744139.1"/>
    </source>
</evidence>
<evidence type="ECO:0000313" key="1">
    <source>
        <dbReference type="Proteomes" id="UP000322000"/>
    </source>
</evidence>
<proteinExistence type="predicted"/>
<name>A0A7E5WUB3_TRINI</name>
<sequence>MQCFLCEKSRNVIKFTDDRLEKCYRMLAYRKKKHFKYQDIILPKSLQYKGYHMLCYNRFLVLKRENRKEYESMIFGGPFFENYQEPDTSSSQDDQKHITMATTNTNKETAFINREDNNIPITDTFDNIQDYINTDISSSGILKSILTRKIPIKKDISIDRGHLWNHLNQTNLNPPRQY</sequence>
<dbReference type="Proteomes" id="UP000322000">
    <property type="component" value="Chromosome 26"/>
</dbReference>
<protein>
    <submittedName>
        <fullName evidence="2">Uncharacterized protein LOC113505561</fullName>
    </submittedName>
</protein>
<dbReference type="KEGG" id="tnl:113505561"/>
<organism evidence="1 2">
    <name type="scientific">Trichoplusia ni</name>
    <name type="common">Cabbage looper</name>
    <dbReference type="NCBI Taxonomy" id="7111"/>
    <lineage>
        <taxon>Eukaryota</taxon>
        <taxon>Metazoa</taxon>
        <taxon>Ecdysozoa</taxon>
        <taxon>Arthropoda</taxon>
        <taxon>Hexapoda</taxon>
        <taxon>Insecta</taxon>
        <taxon>Pterygota</taxon>
        <taxon>Neoptera</taxon>
        <taxon>Endopterygota</taxon>
        <taxon>Lepidoptera</taxon>
        <taxon>Glossata</taxon>
        <taxon>Ditrysia</taxon>
        <taxon>Noctuoidea</taxon>
        <taxon>Noctuidae</taxon>
        <taxon>Plusiinae</taxon>
        <taxon>Trichoplusia</taxon>
    </lineage>
</organism>
<accession>A0A7E5WUB3</accession>
<dbReference type="InParanoid" id="A0A7E5WUB3"/>
<gene>
    <name evidence="2" type="primary">LOC113505561</name>
</gene>
<reference evidence="2" key="1">
    <citation type="submission" date="2025-08" db="UniProtKB">
        <authorList>
            <consortium name="RefSeq"/>
        </authorList>
    </citation>
    <scope>IDENTIFICATION</scope>
</reference>
<dbReference type="AlphaFoldDB" id="A0A7E5WUB3"/>